<feature type="domain" description="Endonuclease NucS C-terminal" evidence="2">
    <location>
        <begin position="36"/>
        <end position="98"/>
    </location>
</feature>
<accession>A0A2M8EN02</accession>
<evidence type="ECO:0000313" key="3">
    <source>
        <dbReference type="EMBL" id="PJC24108.1"/>
    </source>
</evidence>
<dbReference type="GO" id="GO:0003677">
    <property type="term" value="F:DNA binding"/>
    <property type="evidence" value="ECO:0007669"/>
    <property type="project" value="UniProtKB-KW"/>
</dbReference>
<dbReference type="EMBL" id="PFSI01000067">
    <property type="protein sequence ID" value="PJC24108.1"/>
    <property type="molecule type" value="Genomic_DNA"/>
</dbReference>
<dbReference type="InterPro" id="IPR002793">
    <property type="entry name" value="Endonuclease_NucS"/>
</dbReference>
<organism evidence="3 4">
    <name type="scientific">Candidatus Uhrbacteria bacterium CG_4_9_14_0_2_um_filter_41_50</name>
    <dbReference type="NCBI Taxonomy" id="1975031"/>
    <lineage>
        <taxon>Bacteria</taxon>
        <taxon>Candidatus Uhriibacteriota</taxon>
    </lineage>
</organism>
<reference evidence="4" key="1">
    <citation type="submission" date="2017-09" db="EMBL/GenBank/DDBJ databases">
        <title>Depth-based differentiation of microbial function through sediment-hosted aquifers and enrichment of novel symbionts in the deep terrestrial subsurface.</title>
        <authorList>
            <person name="Probst A.J."/>
            <person name="Ladd B."/>
            <person name="Jarett J.K."/>
            <person name="Geller-Mcgrath D.E."/>
            <person name="Sieber C.M.K."/>
            <person name="Emerson J.B."/>
            <person name="Anantharaman K."/>
            <person name="Thomas B.C."/>
            <person name="Malmstrom R."/>
            <person name="Stieglmeier M."/>
            <person name="Klingl A."/>
            <person name="Woyke T."/>
            <person name="Ryan C.M."/>
            <person name="Banfield J.F."/>
        </authorList>
    </citation>
    <scope>NUCLEOTIDE SEQUENCE [LARGE SCALE GENOMIC DNA]</scope>
</reference>
<keyword evidence="1" id="KW-0238">DNA-binding</keyword>
<dbReference type="GO" id="GO:0004519">
    <property type="term" value="F:endonuclease activity"/>
    <property type="evidence" value="ECO:0007669"/>
    <property type="project" value="InterPro"/>
</dbReference>
<dbReference type="Pfam" id="PF01939">
    <property type="entry name" value="NucS_C"/>
    <property type="match status" value="1"/>
</dbReference>
<evidence type="ECO:0000313" key="4">
    <source>
        <dbReference type="Proteomes" id="UP000230251"/>
    </source>
</evidence>
<comment type="caution">
    <text evidence="3">The sequence shown here is derived from an EMBL/GenBank/DDBJ whole genome shotgun (WGS) entry which is preliminary data.</text>
</comment>
<dbReference type="InterPro" id="IPR048301">
    <property type="entry name" value="NucS_C"/>
</dbReference>
<dbReference type="Proteomes" id="UP000230251">
    <property type="component" value="Unassembled WGS sequence"/>
</dbReference>
<proteinExistence type="predicted"/>
<evidence type="ECO:0000256" key="1">
    <source>
        <dbReference type="ARBA" id="ARBA00023125"/>
    </source>
</evidence>
<dbReference type="Gene3D" id="3.40.1350.10">
    <property type="match status" value="1"/>
</dbReference>
<protein>
    <recommendedName>
        <fullName evidence="2">Endonuclease NucS C-terminal domain-containing protein</fullName>
    </recommendedName>
</protein>
<dbReference type="AlphaFoldDB" id="A0A2M8EN02"/>
<gene>
    <name evidence="3" type="ORF">CO057_04295</name>
</gene>
<evidence type="ECO:0000259" key="2">
    <source>
        <dbReference type="Pfam" id="PF01939"/>
    </source>
</evidence>
<dbReference type="InterPro" id="IPR011856">
    <property type="entry name" value="tRNA_endonuc-like_dom_sf"/>
</dbReference>
<sequence>MCFGKVFRRIHLAKLKKINFSQKLNKFVDEEGNEGRQYYAQDAGYIDLLAKDKEGNFIVIKLKKGRKNDEVIGQVLRYVGWVKSNLAKNSEEVHGMIIVGDRDKKLEYGLEMVKNLVSCKIYKINFKLDEY</sequence>
<name>A0A2M8EN02_9BACT</name>
<dbReference type="CDD" id="cd22341">
    <property type="entry name" value="NucS-like"/>
    <property type="match status" value="1"/>
</dbReference>